<dbReference type="Pfam" id="PF17776">
    <property type="entry name" value="NLRC4_HD2"/>
    <property type="match status" value="1"/>
</dbReference>
<keyword evidence="4" id="KW-0677">Repeat</keyword>
<comment type="subcellular location">
    <subcellularLocation>
        <location evidence="1">Cytoplasm</location>
    </subcellularLocation>
</comment>
<keyword evidence="5" id="KW-0547">Nucleotide-binding</keyword>
<keyword evidence="2" id="KW-0963">Cytoplasm</keyword>
<feature type="domain" description="Pyrin" evidence="7">
    <location>
        <begin position="1"/>
        <end position="75"/>
    </location>
</feature>
<evidence type="ECO:0008006" key="11">
    <source>
        <dbReference type="Google" id="ProtNLM"/>
    </source>
</evidence>
<evidence type="ECO:0000256" key="6">
    <source>
        <dbReference type="ARBA" id="ARBA00022840"/>
    </source>
</evidence>
<dbReference type="InterPro" id="IPR032675">
    <property type="entry name" value="LRR_dom_sf"/>
</dbReference>
<dbReference type="GO" id="GO:0005524">
    <property type="term" value="F:ATP binding"/>
    <property type="evidence" value="ECO:0007669"/>
    <property type="project" value="UniProtKB-KW"/>
</dbReference>
<dbReference type="PROSITE" id="PS50837">
    <property type="entry name" value="NACHT"/>
    <property type="match status" value="1"/>
</dbReference>
<organism evidence="9 10">
    <name type="scientific">Xiphophorus couchianus</name>
    <name type="common">Monterrey platyfish</name>
    <dbReference type="NCBI Taxonomy" id="32473"/>
    <lineage>
        <taxon>Eukaryota</taxon>
        <taxon>Metazoa</taxon>
        <taxon>Chordata</taxon>
        <taxon>Craniata</taxon>
        <taxon>Vertebrata</taxon>
        <taxon>Euteleostomi</taxon>
        <taxon>Actinopterygii</taxon>
        <taxon>Neopterygii</taxon>
        <taxon>Teleostei</taxon>
        <taxon>Neoteleostei</taxon>
        <taxon>Acanthomorphata</taxon>
        <taxon>Ovalentaria</taxon>
        <taxon>Atherinomorphae</taxon>
        <taxon>Cyprinodontiformes</taxon>
        <taxon>Poeciliidae</taxon>
        <taxon>Poeciliinae</taxon>
        <taxon>Xiphophorus</taxon>
    </lineage>
</organism>
<dbReference type="InterPro" id="IPR007111">
    <property type="entry name" value="NACHT_NTPase"/>
</dbReference>
<dbReference type="SUPFAM" id="SSF52047">
    <property type="entry name" value="RNI-like"/>
    <property type="match status" value="1"/>
</dbReference>
<protein>
    <recommendedName>
        <fullName evidence="11">NACHT domain-containing protein</fullName>
    </recommendedName>
</protein>
<evidence type="ECO:0000256" key="3">
    <source>
        <dbReference type="ARBA" id="ARBA00022614"/>
    </source>
</evidence>
<evidence type="ECO:0000313" key="9">
    <source>
        <dbReference type="Ensembl" id="ENSXCOP00000014198.1"/>
    </source>
</evidence>
<sequence>ASRMTPEDLLNILEDLGEEEFIKFKWLLQQSSHLSPAMRKSRLQTATRQDTVDLLVQSAGRSGPAALVSKVLQRLVDVYTEVYVAAGREVHINTQHEVRQIENVLKPARETAVKPRDMFSHPSGEYQPIKTVLTNGIAGIGKTFLVQKFVLDWAERRANQDVDLIFPFTFRQLNPLRAERLSLAQLIHECIPETVDIREEALNYIFTSLQSSGNSNFDKSRFKLLFVFDGLDESRLPLDLHVDDVRSVDVTKTSTTDVLLRNLIGGKLLRSARIWITSRPAAANQIPRRFVSSVNEVRGFTDLQKETYFRKRFGGEEQAEQIIAHIQASQSLHIMCHIPVFCWIAATVLEDVLKTRGTAELPNSLTDMYTEFLVFQIHHTKQKYGSQTSLRYIKSLAKLAYQQLEKGNLIFYKKDLVESNVDFTEASVFSGIFTEIFKEVRGRKGKDQMFSFVHLSVQEFLAAVYARMSPSNSSKISFFTQRSMKNLQLVLNQTSSKKIHRIYISKALQSPNGHLDLFLRFFLGLSLSSNQDKLKELLNLTNCSLETKQKTVQYIKEKINENVSVEKSLNLFHCLNELNDRSLVEDIQRFLSSGSLSADQLSPGQWSALVFILLSTKDLDVFELKKYSASEEQSAVGSQGSCCFSSFRLSECNLTERSCEALGVLLISDSSGLKDLDLSKNILQDSGVKLLLAGMQSPLCKLQVLRLSQTSLTEACCEEISAVFCAQSSRLREVDLNNNDLGDSGTKCLSAGLQSSYCSVETLRTSPGPGEVLAVYSCLFWTISHLQRGRGGGGRGERGGGSVLFLGSNRVEVLILVFASPSGSAGSVGLESFSSFEDENFLELCGDSDLKRFALRLTVGSSSSSSGSLITDCLCLSHCRGQTCWRSEVMISALMFLSNCETRSDQNLTASPHVVVMHLNQRVSMATCRLVTR</sequence>
<dbReference type="Pfam" id="PF05729">
    <property type="entry name" value="NACHT"/>
    <property type="match status" value="1"/>
</dbReference>
<reference evidence="9" key="2">
    <citation type="submission" date="2025-09" db="UniProtKB">
        <authorList>
            <consortium name="Ensembl"/>
        </authorList>
    </citation>
    <scope>IDENTIFICATION</scope>
</reference>
<evidence type="ECO:0000313" key="10">
    <source>
        <dbReference type="Proteomes" id="UP000261380"/>
    </source>
</evidence>
<dbReference type="Proteomes" id="UP000261380">
    <property type="component" value="Unplaced"/>
</dbReference>
<dbReference type="Ensembl" id="ENSXCOT00000014375.1">
    <property type="protein sequence ID" value="ENSXCOP00000014198.1"/>
    <property type="gene ID" value="ENSXCOG00000010754.1"/>
</dbReference>
<proteinExistence type="predicted"/>
<dbReference type="AlphaFoldDB" id="A0A3B5LQ10"/>
<dbReference type="SMART" id="SM00368">
    <property type="entry name" value="LRR_RI"/>
    <property type="match status" value="4"/>
</dbReference>
<dbReference type="InterPro" id="IPR041075">
    <property type="entry name" value="NOD1/2_WH"/>
</dbReference>
<feature type="domain" description="NACHT" evidence="8">
    <location>
        <begin position="130"/>
        <end position="282"/>
    </location>
</feature>
<dbReference type="PANTHER" id="PTHR24106">
    <property type="entry name" value="NACHT, LRR AND CARD DOMAINS-CONTAINING"/>
    <property type="match status" value="1"/>
</dbReference>
<evidence type="ECO:0000256" key="2">
    <source>
        <dbReference type="ARBA" id="ARBA00022490"/>
    </source>
</evidence>
<name>A0A3B5LQ10_9TELE</name>
<keyword evidence="10" id="KW-1185">Reference proteome</keyword>
<evidence type="ECO:0000256" key="5">
    <source>
        <dbReference type="ARBA" id="ARBA00022741"/>
    </source>
</evidence>
<keyword evidence="3" id="KW-0433">Leucine-rich repeat</keyword>
<evidence type="ECO:0000256" key="4">
    <source>
        <dbReference type="ARBA" id="ARBA00022737"/>
    </source>
</evidence>
<dbReference type="InterPro" id="IPR041267">
    <property type="entry name" value="NLRP_HD2"/>
</dbReference>
<keyword evidence="6" id="KW-0067">ATP-binding</keyword>
<dbReference type="Pfam" id="PF02758">
    <property type="entry name" value="PYRIN"/>
    <property type="match status" value="1"/>
</dbReference>
<reference evidence="9" key="1">
    <citation type="submission" date="2025-08" db="UniProtKB">
        <authorList>
            <consortium name="Ensembl"/>
        </authorList>
    </citation>
    <scope>IDENTIFICATION</scope>
</reference>
<dbReference type="SUPFAM" id="SSF52540">
    <property type="entry name" value="P-loop containing nucleoside triphosphate hydrolases"/>
    <property type="match status" value="1"/>
</dbReference>
<dbReference type="SUPFAM" id="SSF47986">
    <property type="entry name" value="DEATH domain"/>
    <property type="match status" value="1"/>
</dbReference>
<dbReference type="InterPro" id="IPR051261">
    <property type="entry name" value="NLR"/>
</dbReference>
<dbReference type="Gene3D" id="3.40.50.300">
    <property type="entry name" value="P-loop containing nucleotide triphosphate hydrolases"/>
    <property type="match status" value="1"/>
</dbReference>
<evidence type="ECO:0000259" key="8">
    <source>
        <dbReference type="PROSITE" id="PS50837"/>
    </source>
</evidence>
<accession>A0A3B5LQ10</accession>
<dbReference type="Pfam" id="PF17779">
    <property type="entry name" value="WHD_NOD2"/>
    <property type="match status" value="1"/>
</dbReference>
<dbReference type="InterPro" id="IPR027417">
    <property type="entry name" value="P-loop_NTPase"/>
</dbReference>
<dbReference type="GO" id="GO:0005737">
    <property type="term" value="C:cytoplasm"/>
    <property type="evidence" value="ECO:0007669"/>
    <property type="project" value="UniProtKB-SubCell"/>
</dbReference>
<dbReference type="InterPro" id="IPR011029">
    <property type="entry name" value="DEATH-like_dom_sf"/>
</dbReference>
<dbReference type="GeneTree" id="ENSGT01150000286904"/>
<dbReference type="Gene3D" id="3.80.10.10">
    <property type="entry name" value="Ribonuclease Inhibitor"/>
    <property type="match status" value="1"/>
</dbReference>
<evidence type="ECO:0000259" key="7">
    <source>
        <dbReference type="PROSITE" id="PS50824"/>
    </source>
</evidence>
<dbReference type="PROSITE" id="PS50824">
    <property type="entry name" value="DAPIN"/>
    <property type="match status" value="1"/>
</dbReference>
<evidence type="ECO:0000256" key="1">
    <source>
        <dbReference type="ARBA" id="ARBA00004496"/>
    </source>
</evidence>
<dbReference type="InterPro" id="IPR004020">
    <property type="entry name" value="DAPIN"/>
</dbReference>
<dbReference type="SMART" id="SM01289">
    <property type="entry name" value="PYRIN"/>
    <property type="match status" value="1"/>
</dbReference>